<feature type="chain" id="PRO_5040766339" evidence="1">
    <location>
        <begin position="20"/>
        <end position="131"/>
    </location>
</feature>
<dbReference type="Proteomes" id="UP001150266">
    <property type="component" value="Unassembled WGS sequence"/>
</dbReference>
<gene>
    <name evidence="2" type="ORF">J3R30DRAFT_1144563</name>
</gene>
<keyword evidence="3" id="KW-1185">Reference proteome</keyword>
<name>A0A9W9DHI8_9AGAR</name>
<proteinExistence type="predicted"/>
<dbReference type="AlphaFoldDB" id="A0A9W9DHI8"/>
<evidence type="ECO:0000256" key="1">
    <source>
        <dbReference type="SAM" id="SignalP"/>
    </source>
</evidence>
<accession>A0A9W9DHI8</accession>
<comment type="caution">
    <text evidence="2">The sequence shown here is derived from an EMBL/GenBank/DDBJ whole genome shotgun (WGS) entry which is preliminary data.</text>
</comment>
<dbReference type="EMBL" id="JAOTPV010000024">
    <property type="protein sequence ID" value="KAJ4470967.1"/>
    <property type="molecule type" value="Genomic_DNA"/>
</dbReference>
<evidence type="ECO:0000313" key="3">
    <source>
        <dbReference type="Proteomes" id="UP001150266"/>
    </source>
</evidence>
<evidence type="ECO:0000313" key="2">
    <source>
        <dbReference type="EMBL" id="KAJ4470967.1"/>
    </source>
</evidence>
<sequence>MRLNLATYFVISLVSFAYAAPVPREATMTSLKVRSDEKVIQVRITFDRNGLLGIITTNKAEEMMRTAIKDKMQGKFGEPPDYGFKFTEGTTEEKGRAEFTFDTEKNGDTKTYKGGRLVIDTNAMYVKKLHS</sequence>
<feature type="signal peptide" evidence="1">
    <location>
        <begin position="1"/>
        <end position="19"/>
    </location>
</feature>
<protein>
    <submittedName>
        <fullName evidence="2">Uncharacterized protein</fullName>
    </submittedName>
</protein>
<dbReference type="OrthoDB" id="2978025at2759"/>
<organism evidence="2 3">
    <name type="scientific">Lentinula aciculospora</name>
    <dbReference type="NCBI Taxonomy" id="153920"/>
    <lineage>
        <taxon>Eukaryota</taxon>
        <taxon>Fungi</taxon>
        <taxon>Dikarya</taxon>
        <taxon>Basidiomycota</taxon>
        <taxon>Agaricomycotina</taxon>
        <taxon>Agaricomycetes</taxon>
        <taxon>Agaricomycetidae</taxon>
        <taxon>Agaricales</taxon>
        <taxon>Marasmiineae</taxon>
        <taxon>Omphalotaceae</taxon>
        <taxon>Lentinula</taxon>
    </lineage>
</organism>
<reference evidence="2" key="1">
    <citation type="submission" date="2022-08" db="EMBL/GenBank/DDBJ databases">
        <title>A Global Phylogenomic Analysis of the Shiitake Genus Lentinula.</title>
        <authorList>
            <consortium name="DOE Joint Genome Institute"/>
            <person name="Sierra-Patev S."/>
            <person name="Min B."/>
            <person name="Naranjo-Ortiz M."/>
            <person name="Looney B."/>
            <person name="Konkel Z."/>
            <person name="Slot J.C."/>
            <person name="Sakamoto Y."/>
            <person name="Steenwyk J.L."/>
            <person name="Rokas A."/>
            <person name="Carro J."/>
            <person name="Camarero S."/>
            <person name="Ferreira P."/>
            <person name="Molpeceres G."/>
            <person name="Ruiz-Duenas F.J."/>
            <person name="Serrano A."/>
            <person name="Henrissat B."/>
            <person name="Drula E."/>
            <person name="Hughes K.W."/>
            <person name="Mata J.L."/>
            <person name="Ishikawa N.K."/>
            <person name="Vargas-Isla R."/>
            <person name="Ushijima S."/>
            <person name="Smith C.A."/>
            <person name="Ahrendt S."/>
            <person name="Andreopoulos W."/>
            <person name="He G."/>
            <person name="Labutti K."/>
            <person name="Lipzen A."/>
            <person name="Ng V."/>
            <person name="Riley R."/>
            <person name="Sandor L."/>
            <person name="Barry K."/>
            <person name="Martinez A.T."/>
            <person name="Xiao Y."/>
            <person name="Gibbons J.G."/>
            <person name="Terashima K."/>
            <person name="Grigoriev I.V."/>
            <person name="Hibbett D.S."/>
        </authorList>
    </citation>
    <scope>NUCLEOTIDE SEQUENCE</scope>
    <source>
        <strain evidence="2">JLM2183</strain>
    </source>
</reference>
<keyword evidence="1" id="KW-0732">Signal</keyword>